<dbReference type="PANTHER" id="PTHR48097:SF9">
    <property type="entry name" value="L-THREONINE ALDOLASE"/>
    <property type="match status" value="1"/>
</dbReference>
<accession>S6A2M3</accession>
<evidence type="ECO:0000313" key="4">
    <source>
        <dbReference type="EMBL" id="AGT32361.1"/>
    </source>
</evidence>
<dbReference type="InterPro" id="IPR015422">
    <property type="entry name" value="PyrdxlP-dep_Trfase_small"/>
</dbReference>
<organism evidence="4 5">
    <name type="scientific">Geobacillus genomosp. 3</name>
    <dbReference type="NCBI Taxonomy" id="1921421"/>
    <lineage>
        <taxon>Bacteria</taxon>
        <taxon>Bacillati</taxon>
        <taxon>Bacillota</taxon>
        <taxon>Bacilli</taxon>
        <taxon>Bacillales</taxon>
        <taxon>Anoxybacillaceae</taxon>
        <taxon>Geobacillus</taxon>
    </lineage>
</organism>
<dbReference type="PATRIC" id="fig|1345697.3.peg.2031"/>
<name>S6A2M3_GEOG3</name>
<keyword evidence="5" id="KW-1185">Reference proteome</keyword>
<evidence type="ECO:0000256" key="1">
    <source>
        <dbReference type="ARBA" id="ARBA00001933"/>
    </source>
</evidence>
<dbReference type="AlphaFoldDB" id="S6A2M3"/>
<dbReference type="SUPFAM" id="SSF53383">
    <property type="entry name" value="PLP-dependent transferases"/>
    <property type="match status" value="2"/>
</dbReference>
<protein>
    <recommendedName>
        <fullName evidence="3">Aromatic amino acid beta-eliminating lyase/threonine aldolase domain-containing protein</fullName>
    </recommendedName>
</protein>
<dbReference type="GO" id="GO:0006567">
    <property type="term" value="P:L-threonine catabolic process"/>
    <property type="evidence" value="ECO:0007669"/>
    <property type="project" value="TreeGrafter"/>
</dbReference>
<comment type="cofactor">
    <cofactor evidence="1">
        <name>pyridoxal 5'-phosphate</name>
        <dbReference type="ChEBI" id="CHEBI:597326"/>
    </cofactor>
</comment>
<reference evidence="4 5" key="1">
    <citation type="journal article" date="2014" name="Genome Announc.">
        <title>Complete Genome Sequence of the Thermophilic Polychlorinated Biphenyl Degrader Geobacillus sp. Strain JF8 (NBRC 109937).</title>
        <authorList>
            <person name="Shintani M."/>
            <person name="Ohtsubo Y."/>
            <person name="Fukuda K."/>
            <person name="Hosoyama A."/>
            <person name="Ohji S."/>
            <person name="Yamazoe A."/>
            <person name="Fujita N."/>
            <person name="Nagata Y."/>
            <person name="Tsuda M."/>
            <person name="Hatta T."/>
            <person name="Kimbara K."/>
        </authorList>
    </citation>
    <scope>NUCLEOTIDE SEQUENCE [LARGE SCALE GENOMIC DNA]</scope>
    <source>
        <strain evidence="4 5">JF8</strain>
    </source>
</reference>
<dbReference type="GO" id="GO:0006545">
    <property type="term" value="P:glycine biosynthetic process"/>
    <property type="evidence" value="ECO:0007669"/>
    <property type="project" value="TreeGrafter"/>
</dbReference>
<feature type="domain" description="Aromatic amino acid beta-eliminating lyase/threonine aldolase" evidence="3">
    <location>
        <begin position="2"/>
        <end position="30"/>
    </location>
</feature>
<dbReference type="STRING" id="1921421.M493_10500"/>
<evidence type="ECO:0000259" key="3">
    <source>
        <dbReference type="Pfam" id="PF01212"/>
    </source>
</evidence>
<dbReference type="OrthoDB" id="9774495at2"/>
<dbReference type="Proteomes" id="UP000015500">
    <property type="component" value="Chromosome"/>
</dbReference>
<gene>
    <name evidence="4" type="ORF">M493_10500</name>
</gene>
<dbReference type="GO" id="GO:0005829">
    <property type="term" value="C:cytosol"/>
    <property type="evidence" value="ECO:0007669"/>
    <property type="project" value="TreeGrafter"/>
</dbReference>
<dbReference type="Pfam" id="PF01212">
    <property type="entry name" value="Beta_elim_lyase"/>
    <property type="match status" value="1"/>
</dbReference>
<dbReference type="Gene3D" id="3.90.1150.10">
    <property type="entry name" value="Aspartate Aminotransferase, domain 1"/>
    <property type="match status" value="1"/>
</dbReference>
<dbReference type="HOGENOM" id="CLU_2342736_0_0_9"/>
<proteinExistence type="predicted"/>
<keyword evidence="2" id="KW-0663">Pyridoxal phosphate</keyword>
<evidence type="ECO:0000313" key="5">
    <source>
        <dbReference type="Proteomes" id="UP000015500"/>
    </source>
</evidence>
<dbReference type="EMBL" id="CP006254">
    <property type="protein sequence ID" value="AGT32361.1"/>
    <property type="molecule type" value="Genomic_DNA"/>
</dbReference>
<dbReference type="InterPro" id="IPR001597">
    <property type="entry name" value="ArAA_b-elim_lyase/Thr_aldolase"/>
</dbReference>
<dbReference type="GO" id="GO:0008732">
    <property type="term" value="F:L-allo-threonine aldolase activity"/>
    <property type="evidence" value="ECO:0007669"/>
    <property type="project" value="TreeGrafter"/>
</dbReference>
<dbReference type="KEGG" id="gjf:M493_10500"/>
<evidence type="ECO:0000256" key="2">
    <source>
        <dbReference type="ARBA" id="ARBA00022898"/>
    </source>
</evidence>
<dbReference type="RefSeq" id="WP_020960165.1">
    <property type="nucleotide sequence ID" value="NC_022080.4"/>
</dbReference>
<dbReference type="InterPro" id="IPR015424">
    <property type="entry name" value="PyrdxlP-dep_Trfase"/>
</dbReference>
<dbReference type="PANTHER" id="PTHR48097">
    <property type="entry name" value="L-THREONINE ALDOLASE-RELATED"/>
    <property type="match status" value="1"/>
</dbReference>
<sequence>MDFRSDTVTKPAPEMCRAMFDAEVGDDVYDVAGVETNIVLCDIHGTGLSNDEFVARLKEAGILASPFDAGVIRFVTHREITADSMQTASERMRRMLS</sequence>